<feature type="domain" description="RNA-binding S4" evidence="5">
    <location>
        <begin position="10"/>
        <end position="66"/>
    </location>
</feature>
<evidence type="ECO:0000256" key="2">
    <source>
        <dbReference type="ARBA" id="ARBA00023235"/>
    </source>
</evidence>
<dbReference type="GeneID" id="77849200"/>
<dbReference type="InterPro" id="IPR002942">
    <property type="entry name" value="S4_RNA-bd"/>
</dbReference>
<name>K0X6J8_9BACT</name>
<dbReference type="GO" id="GO:0000455">
    <property type="term" value="P:enzyme-directed rRNA pseudouridine synthesis"/>
    <property type="evidence" value="ECO:0007669"/>
    <property type="project" value="UniProtKB-ARBA"/>
</dbReference>
<dbReference type="OrthoDB" id="1012272at2"/>
<organism evidence="6 7">
    <name type="scientific">Barnesiella intestinihominis YIT 11860</name>
    <dbReference type="NCBI Taxonomy" id="742726"/>
    <lineage>
        <taxon>Bacteria</taxon>
        <taxon>Pseudomonadati</taxon>
        <taxon>Bacteroidota</taxon>
        <taxon>Bacteroidia</taxon>
        <taxon>Bacteroidales</taxon>
        <taxon>Barnesiellaceae</taxon>
        <taxon>Barnesiella</taxon>
    </lineage>
</organism>
<accession>K0X6J8</accession>
<dbReference type="EMBL" id="ADLE01000014">
    <property type="protein sequence ID" value="EJZ63324.1"/>
    <property type="molecule type" value="Genomic_DNA"/>
</dbReference>
<evidence type="ECO:0000259" key="5">
    <source>
        <dbReference type="SMART" id="SM00363"/>
    </source>
</evidence>
<dbReference type="STRING" id="742726.HMPREF9448_01978"/>
<dbReference type="GO" id="GO:0003723">
    <property type="term" value="F:RNA binding"/>
    <property type="evidence" value="ECO:0007669"/>
    <property type="project" value="UniProtKB-KW"/>
</dbReference>
<gene>
    <name evidence="6" type="ORF">HMPREF9448_01978</name>
</gene>
<feature type="compositionally biased region" description="Basic and acidic residues" evidence="4">
    <location>
        <begin position="143"/>
        <end position="152"/>
    </location>
</feature>
<dbReference type="SMART" id="SM00363">
    <property type="entry name" value="S4"/>
    <property type="match status" value="1"/>
</dbReference>
<dbReference type="Proteomes" id="UP000006044">
    <property type="component" value="Unassembled WGS sequence"/>
</dbReference>
<dbReference type="CDD" id="cd00165">
    <property type="entry name" value="S4"/>
    <property type="match status" value="1"/>
</dbReference>
<dbReference type="eggNOG" id="COG1187">
    <property type="taxonomic scope" value="Bacteria"/>
</dbReference>
<evidence type="ECO:0000256" key="3">
    <source>
        <dbReference type="PROSITE-ProRule" id="PRU00182"/>
    </source>
</evidence>
<sequence length="174" mass="19730">MVKKVIRSGIRVNKYISDSGFCSRREADKMIADERVTINGELATLGSRVAEGDKVKIDGEPLHFIPMEQREYKLRRYGSSRKEKLSGAENPEVEKKQRGGRERFASGQEELRPNRRSKNSMVKKSDEASHQGRKPKTYAPKKVVKEGEEKSKNRTRTKLVPGKASSGNVKKKIK</sequence>
<dbReference type="HOGENOM" id="CLU_122276_0_0_10"/>
<dbReference type="SUPFAM" id="SSF55174">
    <property type="entry name" value="Alpha-L RNA-binding motif"/>
    <property type="match status" value="1"/>
</dbReference>
<feature type="compositionally biased region" description="Basic and acidic residues" evidence="4">
    <location>
        <begin position="77"/>
        <end position="113"/>
    </location>
</feature>
<dbReference type="PROSITE" id="PS50889">
    <property type="entry name" value="S4"/>
    <property type="match status" value="1"/>
</dbReference>
<dbReference type="FunFam" id="3.10.290.10:FF:000003">
    <property type="entry name" value="Pseudouridine synthase"/>
    <property type="match status" value="1"/>
</dbReference>
<evidence type="ECO:0000256" key="1">
    <source>
        <dbReference type="ARBA" id="ARBA00008348"/>
    </source>
</evidence>
<dbReference type="RefSeq" id="WP_008862382.1">
    <property type="nucleotide sequence ID" value="NZ_JH815205.1"/>
</dbReference>
<dbReference type="PATRIC" id="fig|742726.3.peg.2071"/>
<dbReference type="Gene3D" id="3.10.290.10">
    <property type="entry name" value="RNA-binding S4 domain"/>
    <property type="match status" value="1"/>
</dbReference>
<comment type="caution">
    <text evidence="6">The sequence shown here is derived from an EMBL/GenBank/DDBJ whole genome shotgun (WGS) entry which is preliminary data.</text>
</comment>
<reference evidence="6 7" key="1">
    <citation type="submission" date="2012-08" db="EMBL/GenBank/DDBJ databases">
        <title>The Genome Sequence of Barnesiella intestinihominis YIT 11860.</title>
        <authorList>
            <consortium name="The Broad Institute Genome Sequencing Platform"/>
            <person name="Earl A."/>
            <person name="Ward D."/>
            <person name="Feldgarden M."/>
            <person name="Gevers D."/>
            <person name="Morotomi M."/>
            <person name="Walker B."/>
            <person name="Young S.K."/>
            <person name="Zeng Q."/>
            <person name="Gargeya S."/>
            <person name="Fitzgerald M."/>
            <person name="Haas B."/>
            <person name="Abouelleil A."/>
            <person name="Alvarado L."/>
            <person name="Arachchi H.M."/>
            <person name="Berlin A.M."/>
            <person name="Chapman S.B."/>
            <person name="Goldberg J."/>
            <person name="Griggs A."/>
            <person name="Gujja S."/>
            <person name="Hansen M."/>
            <person name="Howarth C."/>
            <person name="Imamovic A."/>
            <person name="Larimer J."/>
            <person name="McCowen C."/>
            <person name="Montmayeur A."/>
            <person name="Murphy C."/>
            <person name="Neiman D."/>
            <person name="Pearson M."/>
            <person name="Priest M."/>
            <person name="Roberts A."/>
            <person name="Saif S."/>
            <person name="Shea T."/>
            <person name="Sisk P."/>
            <person name="Sykes S."/>
            <person name="Wortman J."/>
            <person name="Nusbaum C."/>
            <person name="Birren B."/>
        </authorList>
    </citation>
    <scope>NUCLEOTIDE SEQUENCE [LARGE SCALE GENOMIC DNA]</scope>
    <source>
        <strain evidence="6 7">YIT 11860</strain>
    </source>
</reference>
<protein>
    <recommendedName>
        <fullName evidence="5">RNA-binding S4 domain-containing protein</fullName>
    </recommendedName>
</protein>
<dbReference type="GO" id="GO:0120159">
    <property type="term" value="F:rRNA pseudouridine synthase activity"/>
    <property type="evidence" value="ECO:0007669"/>
    <property type="project" value="UniProtKB-ARBA"/>
</dbReference>
<dbReference type="AlphaFoldDB" id="K0X6J8"/>
<dbReference type="InterPro" id="IPR036986">
    <property type="entry name" value="S4_RNA-bd_sf"/>
</dbReference>
<keyword evidence="2" id="KW-0413">Isomerase</keyword>
<proteinExistence type="inferred from homology"/>
<feature type="region of interest" description="Disordered" evidence="4">
    <location>
        <begin position="77"/>
        <end position="174"/>
    </location>
</feature>
<evidence type="ECO:0000313" key="7">
    <source>
        <dbReference type="Proteomes" id="UP000006044"/>
    </source>
</evidence>
<comment type="similarity">
    <text evidence="1">Belongs to the pseudouridine synthase RsuA family.</text>
</comment>
<keyword evidence="7" id="KW-1185">Reference proteome</keyword>
<evidence type="ECO:0000256" key="4">
    <source>
        <dbReference type="SAM" id="MobiDB-lite"/>
    </source>
</evidence>
<keyword evidence="3" id="KW-0694">RNA-binding</keyword>
<evidence type="ECO:0000313" key="6">
    <source>
        <dbReference type="EMBL" id="EJZ63324.1"/>
    </source>
</evidence>
<dbReference type="Pfam" id="PF01479">
    <property type="entry name" value="S4"/>
    <property type="match status" value="1"/>
</dbReference>